<evidence type="ECO:0000256" key="1">
    <source>
        <dbReference type="ARBA" id="ARBA00013201"/>
    </source>
</evidence>
<evidence type="ECO:0000256" key="3">
    <source>
        <dbReference type="ARBA" id="ARBA00022963"/>
    </source>
</evidence>
<evidence type="ECO:0000256" key="2">
    <source>
        <dbReference type="ARBA" id="ARBA00022801"/>
    </source>
</evidence>
<name>A0AA35M306_9HYPO</name>
<dbReference type="GO" id="GO:0016042">
    <property type="term" value="P:lipid catabolic process"/>
    <property type="evidence" value="ECO:0007669"/>
    <property type="project" value="UniProtKB-KW"/>
</dbReference>
<dbReference type="SUPFAM" id="SSF53474">
    <property type="entry name" value="alpha/beta-Hydrolases"/>
    <property type="match status" value="1"/>
</dbReference>
<keyword evidence="4" id="KW-0443">Lipid metabolism</keyword>
<dbReference type="PANTHER" id="PTHR10272:SF0">
    <property type="entry name" value="PLATELET-ACTIVATING FACTOR ACETYLHYDROLASE"/>
    <property type="match status" value="1"/>
</dbReference>
<sequence length="350" mass="37787">MVFPNHVLLGAASIIPAADHMMVSSISPVVLPYPERVVDMELRVTAPLDGDDLPVVIVSHGQGNSNWLSSIAGYEPLYNYWAGQGFVVIQPTHLGSATYGLQAPPGQEYFWEARCEDIIWILDHLDEIQEAVPSVKGRLDTDNIAIAGHSMGGWTASMILGAQNSSPLGNGTVTKYRDTRIKAGVVLAGTGKGGEDLSEQGRQMVPSYNPDFSTMETPALVVYGDSDLSPYLTVRGADWHGDAYYLAPGPKDLFIVRGGKHSLGGVGGWDALETEDESPERLASVQRATSAYLRTALYGDDSWQKARAALQVVLGNKPWLVGEDQTKCPDDASLLGLIADLTPYLDKKCR</sequence>
<dbReference type="EC" id="3.1.1.47" evidence="1"/>
<comment type="caution">
    <text evidence="5">The sequence shown here is derived from an EMBL/GenBank/DDBJ whole genome shotgun (WGS) entry which is preliminary data.</text>
</comment>
<dbReference type="Proteomes" id="UP001160390">
    <property type="component" value="Unassembled WGS sequence"/>
</dbReference>
<dbReference type="PANTHER" id="PTHR10272">
    <property type="entry name" value="PLATELET-ACTIVATING FACTOR ACETYLHYDROLASE"/>
    <property type="match status" value="1"/>
</dbReference>
<proteinExistence type="predicted"/>
<evidence type="ECO:0000256" key="4">
    <source>
        <dbReference type="ARBA" id="ARBA00023098"/>
    </source>
</evidence>
<dbReference type="EMBL" id="CABFNP030001008">
    <property type="protein sequence ID" value="CAI6089533.1"/>
    <property type="molecule type" value="Genomic_DNA"/>
</dbReference>
<gene>
    <name evidence="5" type="ORF">CCHLO57077_00011960</name>
</gene>
<keyword evidence="6" id="KW-1185">Reference proteome</keyword>
<evidence type="ECO:0000313" key="6">
    <source>
        <dbReference type="Proteomes" id="UP001160390"/>
    </source>
</evidence>
<organism evidence="5 6">
    <name type="scientific">Clonostachys chloroleuca</name>
    <dbReference type="NCBI Taxonomy" id="1926264"/>
    <lineage>
        <taxon>Eukaryota</taxon>
        <taxon>Fungi</taxon>
        <taxon>Dikarya</taxon>
        <taxon>Ascomycota</taxon>
        <taxon>Pezizomycotina</taxon>
        <taxon>Sordariomycetes</taxon>
        <taxon>Hypocreomycetidae</taxon>
        <taxon>Hypocreales</taxon>
        <taxon>Bionectriaceae</taxon>
        <taxon>Clonostachys</taxon>
    </lineage>
</organism>
<keyword evidence="2" id="KW-0378">Hydrolase</keyword>
<keyword evidence="3" id="KW-0442">Lipid degradation</keyword>
<evidence type="ECO:0000313" key="5">
    <source>
        <dbReference type="EMBL" id="CAI6089533.1"/>
    </source>
</evidence>
<dbReference type="AlphaFoldDB" id="A0AA35M306"/>
<accession>A0AA35M306</accession>
<reference evidence="5" key="1">
    <citation type="submission" date="2023-01" db="EMBL/GenBank/DDBJ databases">
        <authorList>
            <person name="Piombo E."/>
        </authorList>
    </citation>
    <scope>NUCLEOTIDE SEQUENCE</scope>
</reference>
<dbReference type="Gene3D" id="3.40.50.1820">
    <property type="entry name" value="alpha/beta hydrolase"/>
    <property type="match status" value="1"/>
</dbReference>
<dbReference type="GO" id="GO:0003847">
    <property type="term" value="F:1-alkyl-2-acetylglycerophosphocholine esterase activity"/>
    <property type="evidence" value="ECO:0007669"/>
    <property type="project" value="UniProtKB-EC"/>
</dbReference>
<protein>
    <recommendedName>
        <fullName evidence="1">1-alkyl-2-acetylglycerophosphocholine esterase</fullName>
        <ecNumber evidence="1">3.1.1.47</ecNumber>
    </recommendedName>
</protein>
<dbReference type="InterPro" id="IPR029058">
    <property type="entry name" value="AB_hydrolase_fold"/>
</dbReference>